<dbReference type="EMBL" id="LR031570">
    <property type="protein sequence ID" value="VDC70419.1"/>
    <property type="molecule type" value="Genomic_DNA"/>
</dbReference>
<gene>
    <name evidence="2" type="ORF">BRAA05T20133Z</name>
</gene>
<protein>
    <recommendedName>
        <fullName evidence="1">Peptidase C1A papain C-terminal domain-containing protein</fullName>
    </recommendedName>
</protein>
<dbReference type="Pfam" id="PF00112">
    <property type="entry name" value="Peptidase_C1"/>
    <property type="match status" value="1"/>
</dbReference>
<sequence length="100" mass="11747">MLSTVNEKVYFHHFLFFNINNDGVDREEDYPYKDVDGRCDQTRKNVKFVTIDLYEDVPANSEESLKMHFLTNQSASPLRLVVVCSSSMIQIYLMEFVEQI</sequence>
<reference evidence="2" key="1">
    <citation type="submission" date="2018-11" db="EMBL/GenBank/DDBJ databases">
        <authorList>
            <consortium name="Genoscope - CEA"/>
            <person name="William W."/>
        </authorList>
    </citation>
    <scope>NUCLEOTIDE SEQUENCE</scope>
</reference>
<dbReference type="InterPro" id="IPR000668">
    <property type="entry name" value="Peptidase_C1A_C"/>
</dbReference>
<dbReference type="SUPFAM" id="SSF54001">
    <property type="entry name" value="Cysteine proteinases"/>
    <property type="match status" value="1"/>
</dbReference>
<name>A0A3P5YTJ5_BRACM</name>
<proteinExistence type="predicted"/>
<dbReference type="GO" id="GO:0006508">
    <property type="term" value="P:proteolysis"/>
    <property type="evidence" value="ECO:0007669"/>
    <property type="project" value="InterPro"/>
</dbReference>
<dbReference type="GO" id="GO:0008234">
    <property type="term" value="F:cysteine-type peptidase activity"/>
    <property type="evidence" value="ECO:0007669"/>
    <property type="project" value="InterPro"/>
</dbReference>
<organism evidence="2">
    <name type="scientific">Brassica campestris</name>
    <name type="common">Field mustard</name>
    <dbReference type="NCBI Taxonomy" id="3711"/>
    <lineage>
        <taxon>Eukaryota</taxon>
        <taxon>Viridiplantae</taxon>
        <taxon>Streptophyta</taxon>
        <taxon>Embryophyta</taxon>
        <taxon>Tracheophyta</taxon>
        <taxon>Spermatophyta</taxon>
        <taxon>Magnoliopsida</taxon>
        <taxon>eudicotyledons</taxon>
        <taxon>Gunneridae</taxon>
        <taxon>Pentapetalae</taxon>
        <taxon>rosids</taxon>
        <taxon>malvids</taxon>
        <taxon>Brassicales</taxon>
        <taxon>Brassicaceae</taxon>
        <taxon>Brassiceae</taxon>
        <taxon>Brassica</taxon>
    </lineage>
</organism>
<accession>A0A3P5YTJ5</accession>
<evidence type="ECO:0000313" key="2">
    <source>
        <dbReference type="EMBL" id="VDC70419.1"/>
    </source>
</evidence>
<dbReference type="InterPro" id="IPR038765">
    <property type="entry name" value="Papain-like_cys_pep_sf"/>
</dbReference>
<dbReference type="Gene3D" id="3.90.70.10">
    <property type="entry name" value="Cysteine proteinases"/>
    <property type="match status" value="1"/>
</dbReference>
<feature type="domain" description="Peptidase C1A papain C-terminal" evidence="1">
    <location>
        <begin position="17"/>
        <end position="75"/>
    </location>
</feature>
<evidence type="ECO:0000259" key="1">
    <source>
        <dbReference type="Pfam" id="PF00112"/>
    </source>
</evidence>
<dbReference type="AlphaFoldDB" id="A0A3P5YTJ5"/>